<dbReference type="GO" id="GO:0046872">
    <property type="term" value="F:metal ion binding"/>
    <property type="evidence" value="ECO:0007669"/>
    <property type="project" value="UniProtKB-KW"/>
</dbReference>
<proteinExistence type="inferred from homology"/>
<evidence type="ECO:0000256" key="3">
    <source>
        <dbReference type="ARBA" id="ARBA00022801"/>
    </source>
</evidence>
<dbReference type="PANTHER" id="PTHR22726">
    <property type="entry name" value="METALLOENDOPEPTIDASE OMA1"/>
    <property type="match status" value="1"/>
</dbReference>
<dbReference type="AlphaFoldDB" id="A0A1H3YLP9"/>
<dbReference type="InterPro" id="IPR001915">
    <property type="entry name" value="Peptidase_M48"/>
</dbReference>
<evidence type="ECO:0000256" key="1">
    <source>
        <dbReference type="ARBA" id="ARBA00022670"/>
    </source>
</evidence>
<gene>
    <name evidence="9" type="ORF">SAMN05421540_103184</name>
</gene>
<evidence type="ECO:0000256" key="5">
    <source>
        <dbReference type="ARBA" id="ARBA00023049"/>
    </source>
</evidence>
<comment type="cofactor">
    <cofactor evidence="6">
        <name>Zn(2+)</name>
        <dbReference type="ChEBI" id="CHEBI:29105"/>
    </cofactor>
    <text evidence="6">Binds 1 zinc ion per subunit.</text>
</comment>
<keyword evidence="5 6" id="KW-0482">Metalloprotease</keyword>
<feature type="domain" description="Peptidase M48" evidence="8">
    <location>
        <begin position="90"/>
        <end position="254"/>
    </location>
</feature>
<protein>
    <submittedName>
        <fullName evidence="9">Peptidase family M48</fullName>
    </submittedName>
</protein>
<dbReference type="Gene3D" id="3.30.2010.10">
    <property type="entry name" value="Metalloproteases ('zincins'), catalytic domain"/>
    <property type="match status" value="1"/>
</dbReference>
<evidence type="ECO:0000256" key="2">
    <source>
        <dbReference type="ARBA" id="ARBA00022723"/>
    </source>
</evidence>
<keyword evidence="4 6" id="KW-0862">Zinc</keyword>
<evidence type="ECO:0000313" key="9">
    <source>
        <dbReference type="EMBL" id="SEA12317.1"/>
    </source>
</evidence>
<dbReference type="GO" id="GO:0051603">
    <property type="term" value="P:proteolysis involved in protein catabolic process"/>
    <property type="evidence" value="ECO:0007669"/>
    <property type="project" value="TreeGrafter"/>
</dbReference>
<keyword evidence="10" id="KW-1185">Reference proteome</keyword>
<accession>A0A1H3YLP9</accession>
<feature type="signal peptide" evidence="7">
    <location>
        <begin position="1"/>
        <end position="18"/>
    </location>
</feature>
<organism evidence="9 10">
    <name type="scientific">Psychroflexus halocasei</name>
    <dbReference type="NCBI Taxonomy" id="908615"/>
    <lineage>
        <taxon>Bacteria</taxon>
        <taxon>Pseudomonadati</taxon>
        <taxon>Bacteroidota</taxon>
        <taxon>Flavobacteriia</taxon>
        <taxon>Flavobacteriales</taxon>
        <taxon>Flavobacteriaceae</taxon>
        <taxon>Psychroflexus</taxon>
    </lineage>
</organism>
<dbReference type="RefSeq" id="WP_093240758.1">
    <property type="nucleotide sequence ID" value="NZ_FNQF01000003.1"/>
</dbReference>
<evidence type="ECO:0000259" key="8">
    <source>
        <dbReference type="Pfam" id="PF01435"/>
    </source>
</evidence>
<keyword evidence="1 6" id="KW-0645">Protease</keyword>
<evidence type="ECO:0000256" key="7">
    <source>
        <dbReference type="SAM" id="SignalP"/>
    </source>
</evidence>
<dbReference type="Pfam" id="PF01435">
    <property type="entry name" value="Peptidase_M48"/>
    <property type="match status" value="1"/>
</dbReference>
<evidence type="ECO:0000313" key="10">
    <source>
        <dbReference type="Proteomes" id="UP000198820"/>
    </source>
</evidence>
<comment type="similarity">
    <text evidence="6">Belongs to the peptidase M48 family.</text>
</comment>
<keyword evidence="2" id="KW-0479">Metal-binding</keyword>
<dbReference type="GO" id="GO:0016020">
    <property type="term" value="C:membrane"/>
    <property type="evidence" value="ECO:0007669"/>
    <property type="project" value="TreeGrafter"/>
</dbReference>
<dbReference type="CDD" id="cd07331">
    <property type="entry name" value="M48C_Oma1_like"/>
    <property type="match status" value="1"/>
</dbReference>
<dbReference type="PANTHER" id="PTHR22726:SF1">
    <property type="entry name" value="METALLOENDOPEPTIDASE OMA1, MITOCHONDRIAL"/>
    <property type="match status" value="1"/>
</dbReference>
<dbReference type="GO" id="GO:0004222">
    <property type="term" value="F:metalloendopeptidase activity"/>
    <property type="evidence" value="ECO:0007669"/>
    <property type="project" value="InterPro"/>
</dbReference>
<evidence type="ECO:0000256" key="6">
    <source>
        <dbReference type="RuleBase" id="RU003983"/>
    </source>
</evidence>
<sequence>MKKLIIVSVLALLFTNCAENPFTGKKTLALVPNNEILPMAFQQYDQVLKESKVVNGTKESKMIKEVGRKITLAAEKWLDANGYKNYTDNYQWEYNLIESEQINAWAMPGGKVAFYSGILPVAESETGIATIMGHEVAHALANHGQQRMSAGTLQETVGAVGAAALSGEDAEKQEVFNVAYGMGSQVLVMLPFSRKHETEADKIGLTLMAMAGYDPAEAPNLWIRMSEASGGGGQPEFLSTHPSNETRINNLTKWAEEAKQTARQFGVTSFK</sequence>
<keyword evidence="7" id="KW-0732">Signal</keyword>
<evidence type="ECO:0000256" key="4">
    <source>
        <dbReference type="ARBA" id="ARBA00022833"/>
    </source>
</evidence>
<name>A0A1H3YLP9_9FLAO</name>
<reference evidence="9 10" key="1">
    <citation type="submission" date="2016-10" db="EMBL/GenBank/DDBJ databases">
        <authorList>
            <person name="de Groot N.N."/>
        </authorList>
    </citation>
    <scope>NUCLEOTIDE SEQUENCE [LARGE SCALE GENOMIC DNA]</scope>
    <source>
        <strain evidence="9 10">DSM 23581</strain>
    </source>
</reference>
<dbReference type="STRING" id="908615.SAMN05421540_103184"/>
<dbReference type="EMBL" id="FNQF01000003">
    <property type="protein sequence ID" value="SEA12317.1"/>
    <property type="molecule type" value="Genomic_DNA"/>
</dbReference>
<dbReference type="InterPro" id="IPR051156">
    <property type="entry name" value="Mito/Outer_Membr_Metalloprot"/>
</dbReference>
<dbReference type="Proteomes" id="UP000198820">
    <property type="component" value="Unassembled WGS sequence"/>
</dbReference>
<feature type="chain" id="PRO_5011513268" evidence="7">
    <location>
        <begin position="19"/>
        <end position="271"/>
    </location>
</feature>
<keyword evidence="3 6" id="KW-0378">Hydrolase</keyword>